<dbReference type="EMBL" id="JABXXQ010000159">
    <property type="protein sequence ID" value="NVN30478.1"/>
    <property type="molecule type" value="Genomic_DNA"/>
</dbReference>
<reference evidence="2 4" key="2">
    <citation type="submission" date="2020-08" db="EMBL/GenBank/DDBJ databases">
        <title>Genomic Encyclopedia of Type Strains, Phase III (KMG-III): the genomes of soil and plant-associated and newly described type strains.</title>
        <authorList>
            <person name="Whitman W."/>
        </authorList>
    </citation>
    <scope>NUCLEOTIDE SEQUENCE [LARGE SCALE GENOMIC DNA]</scope>
    <source>
        <strain evidence="2 4">CECT 8088</strain>
    </source>
</reference>
<dbReference type="RefSeq" id="WP_176624041.1">
    <property type="nucleotide sequence ID" value="NZ_JABXXQ010000159.1"/>
</dbReference>
<dbReference type="PANTHER" id="PTHR42659">
    <property type="entry name" value="XANTHINE DEHYDROGENASE SUBUNIT C-RELATED"/>
    <property type="match status" value="1"/>
</dbReference>
<dbReference type="InterPro" id="IPR051312">
    <property type="entry name" value="Diverse_Substr_Oxidored"/>
</dbReference>
<dbReference type="PROSITE" id="PS51387">
    <property type="entry name" value="FAD_PCMH"/>
    <property type="match status" value="1"/>
</dbReference>
<protein>
    <submittedName>
        <fullName evidence="2">CO/xanthine dehydrogenase FAD-binding subunit</fullName>
    </submittedName>
    <submittedName>
        <fullName evidence="3">FAD binding domain-containing protein</fullName>
    </submittedName>
</protein>
<reference evidence="3 5" key="1">
    <citation type="submission" date="2020-06" db="EMBL/GenBank/DDBJ databases">
        <title>Description of novel acetic acid bacteria.</title>
        <authorList>
            <person name="Sombolestani A."/>
        </authorList>
    </citation>
    <scope>NUCLEOTIDE SEQUENCE [LARGE SCALE GENOMIC DNA]</scope>
    <source>
        <strain evidence="3 5">LMG 26838</strain>
    </source>
</reference>
<organism evidence="3 5">
    <name type="scientific">Endobacter medicaginis</name>
    <dbReference type="NCBI Taxonomy" id="1181271"/>
    <lineage>
        <taxon>Bacteria</taxon>
        <taxon>Pseudomonadati</taxon>
        <taxon>Pseudomonadota</taxon>
        <taxon>Alphaproteobacteria</taxon>
        <taxon>Acetobacterales</taxon>
        <taxon>Acetobacteraceae</taxon>
        <taxon>Endobacter</taxon>
    </lineage>
</organism>
<dbReference type="SUPFAM" id="SSF56176">
    <property type="entry name" value="FAD-binding/transporter-associated domain-like"/>
    <property type="match status" value="1"/>
</dbReference>
<dbReference type="PANTHER" id="PTHR42659:SF9">
    <property type="entry name" value="XANTHINE DEHYDROGENASE FAD-BINDING SUBUNIT XDHB-RELATED"/>
    <property type="match status" value="1"/>
</dbReference>
<name>A0A850NUC9_9PROT</name>
<evidence type="ECO:0000313" key="4">
    <source>
        <dbReference type="Proteomes" id="UP000557688"/>
    </source>
</evidence>
<dbReference type="InterPro" id="IPR016166">
    <property type="entry name" value="FAD-bd_PCMH"/>
</dbReference>
<dbReference type="Gene3D" id="3.30.465.10">
    <property type="match status" value="1"/>
</dbReference>
<evidence type="ECO:0000313" key="3">
    <source>
        <dbReference type="EMBL" id="NVN30478.1"/>
    </source>
</evidence>
<dbReference type="InterPro" id="IPR002346">
    <property type="entry name" value="Mopterin_DH_FAD-bd"/>
</dbReference>
<accession>A0A850NUC9</accession>
<evidence type="ECO:0000313" key="5">
    <source>
        <dbReference type="Proteomes" id="UP000565205"/>
    </source>
</evidence>
<proteinExistence type="predicted"/>
<sequence length="268" mass="28216">MDLHGVREIVRPRSVEALPAWQPGDVMLGGGTYLFSEPQPAARRLIDLAALGLSPARREPAGLRIAATCRLAELASLEVASPAMSLFAPAVHCLWGSFKVHNVATVGGNLCLALPAGPMSALMVALDGLLCLRGPGGALRDLPARDFIVDFLTTRLHPGEMLESILVPNAALARQGVLRQASLTRYGRSAALLIGTIGDGGFSLTITAASKRPLRLDFGTLPSAEQVRHAAADALSPDILHDDIHGAPAWKRDRAIALAGEIAEALRT</sequence>
<dbReference type="Proteomes" id="UP000557688">
    <property type="component" value="Unassembled WGS sequence"/>
</dbReference>
<dbReference type="Pfam" id="PF00941">
    <property type="entry name" value="FAD_binding_5"/>
    <property type="match status" value="1"/>
</dbReference>
<feature type="domain" description="FAD-binding PCMH-type" evidence="1">
    <location>
        <begin position="1"/>
        <end position="172"/>
    </location>
</feature>
<dbReference type="Proteomes" id="UP000565205">
    <property type="component" value="Unassembled WGS sequence"/>
</dbReference>
<dbReference type="GO" id="GO:0071949">
    <property type="term" value="F:FAD binding"/>
    <property type="evidence" value="ECO:0007669"/>
    <property type="project" value="InterPro"/>
</dbReference>
<dbReference type="AlphaFoldDB" id="A0A850NUC9"/>
<dbReference type="GO" id="GO:0016491">
    <property type="term" value="F:oxidoreductase activity"/>
    <property type="evidence" value="ECO:0007669"/>
    <property type="project" value="InterPro"/>
</dbReference>
<dbReference type="EMBL" id="JACHXV010000009">
    <property type="protein sequence ID" value="MBB3174613.1"/>
    <property type="molecule type" value="Genomic_DNA"/>
</dbReference>
<dbReference type="InterPro" id="IPR016169">
    <property type="entry name" value="FAD-bd_PCMH_sub2"/>
</dbReference>
<evidence type="ECO:0000259" key="1">
    <source>
        <dbReference type="PROSITE" id="PS51387"/>
    </source>
</evidence>
<evidence type="ECO:0000313" key="2">
    <source>
        <dbReference type="EMBL" id="MBB3174613.1"/>
    </source>
</evidence>
<keyword evidence="4" id="KW-1185">Reference proteome</keyword>
<dbReference type="InterPro" id="IPR036318">
    <property type="entry name" value="FAD-bd_PCMH-like_sf"/>
</dbReference>
<gene>
    <name evidence="2" type="ORF">FHR90_002458</name>
    <name evidence="3" type="ORF">HUK83_09045</name>
</gene>
<comment type="caution">
    <text evidence="3">The sequence shown here is derived from an EMBL/GenBank/DDBJ whole genome shotgun (WGS) entry which is preliminary data.</text>
</comment>